<keyword evidence="1" id="KW-0175">Coiled coil</keyword>
<protein>
    <submittedName>
        <fullName evidence="3">Chromosome segregation protein</fullName>
    </submittedName>
</protein>
<feature type="coiled-coil region" evidence="1">
    <location>
        <begin position="143"/>
        <end position="205"/>
    </location>
</feature>
<gene>
    <name evidence="3" type="ORF">J8273_5227</name>
</gene>
<organism evidence="3 4">
    <name type="scientific">Carpediemonas membranifera</name>
    <dbReference type="NCBI Taxonomy" id="201153"/>
    <lineage>
        <taxon>Eukaryota</taxon>
        <taxon>Metamonada</taxon>
        <taxon>Carpediemonas-like organisms</taxon>
        <taxon>Carpediemonas</taxon>
    </lineage>
</organism>
<evidence type="ECO:0000313" key="3">
    <source>
        <dbReference type="EMBL" id="KAG9392242.1"/>
    </source>
</evidence>
<dbReference type="EMBL" id="JAHDYR010000038">
    <property type="protein sequence ID" value="KAG9392242.1"/>
    <property type="molecule type" value="Genomic_DNA"/>
</dbReference>
<feature type="coiled-coil region" evidence="1">
    <location>
        <begin position="68"/>
        <end position="116"/>
    </location>
</feature>
<feature type="compositionally biased region" description="Low complexity" evidence="2">
    <location>
        <begin position="288"/>
        <end position="308"/>
    </location>
</feature>
<accession>A0A8J6E2S2</accession>
<feature type="compositionally biased region" description="Polar residues" evidence="2">
    <location>
        <begin position="462"/>
        <end position="479"/>
    </location>
</feature>
<reference evidence="3" key="1">
    <citation type="submission" date="2021-05" db="EMBL/GenBank/DDBJ databases">
        <title>A free-living protist that lacks canonical eukaryotic 1 DNA replication and segregation systems.</title>
        <authorList>
            <person name="Salas-Leiva D.E."/>
            <person name="Tromer E.C."/>
            <person name="Curtis B.A."/>
            <person name="Jerlstrom-Hultqvist J."/>
            <person name="Kolisko M."/>
            <person name="Yi Z."/>
            <person name="Salas-Leiva J.S."/>
            <person name="Gallot-Lavallee L."/>
            <person name="Kops G.J.P.L."/>
            <person name="Archibald J.M."/>
            <person name="Simpson A.G.B."/>
            <person name="Roger A.J."/>
        </authorList>
    </citation>
    <scope>NUCLEOTIDE SEQUENCE</scope>
    <source>
        <strain evidence="3">BICM</strain>
    </source>
</reference>
<comment type="caution">
    <text evidence="3">The sequence shown here is derived from an EMBL/GenBank/DDBJ whole genome shotgun (WGS) entry which is preliminary data.</text>
</comment>
<evidence type="ECO:0000256" key="2">
    <source>
        <dbReference type="SAM" id="MobiDB-lite"/>
    </source>
</evidence>
<name>A0A8J6E2S2_9EUKA</name>
<evidence type="ECO:0000313" key="4">
    <source>
        <dbReference type="Proteomes" id="UP000717585"/>
    </source>
</evidence>
<feature type="region of interest" description="Disordered" evidence="2">
    <location>
        <begin position="387"/>
        <end position="495"/>
    </location>
</feature>
<feature type="region of interest" description="Disordered" evidence="2">
    <location>
        <begin position="332"/>
        <end position="351"/>
    </location>
</feature>
<feature type="compositionally biased region" description="Basic residues" evidence="2">
    <location>
        <begin position="447"/>
        <end position="459"/>
    </location>
</feature>
<feature type="region of interest" description="Disordered" evidence="2">
    <location>
        <begin position="275"/>
        <end position="318"/>
    </location>
</feature>
<feature type="compositionally biased region" description="Acidic residues" evidence="2">
    <location>
        <begin position="409"/>
        <end position="419"/>
    </location>
</feature>
<evidence type="ECO:0000256" key="1">
    <source>
        <dbReference type="SAM" id="Coils"/>
    </source>
</evidence>
<keyword evidence="4" id="KW-1185">Reference proteome</keyword>
<sequence>MSDIQKLFRSFAERHQNFTVFPLENDSIAQLCGFVSMSAEELEGLFSETATEVKPIIRTLRQIYGAMKASFNGQMEYYKERVEEAEDRAHEIASDMSELEIQLMLAKEDARSLAVELDAEQAGRQLREVQTEMTGRKKWDKERESLLRQVSVLEISLDEERRKNKDMMVRLGNMVERETITRVQQQQMETERVQMKAEEIRLKRELELADQPAPTTFGIVTPRRKSIRGSPRGTHSRSSSQDLGLTLNLPLSHRSSGSFSALPAGPLAEITEEASHTHTDLTVHSESSESSSDSDSDSSSSSSSSSSSTHSAFDERALVEDDGRMFELRINLNAPDSPSAPKIETTQPGELTKRAFSDQYRSDSLMNLDAAGSTGSGISMRTQLAGFSSPVTSSRRRSNASDVSVLETIESEDEDDMTETVDTVTVDSDAALTDRQARPDTVDVRPSTRKRGGRAKTPRTARGSQKSQSELGTARSLRSTGDLVETKPKPPKLPAVAKATGLPADAAILQPILYLTKLPKTAIHDVREICGFIDGVYIKLLAEMETRVSSHSLVTTMGGICPSPDVGVPLPAVTFAEFVYALLFKNTGAKQACDKELAHLLISLSKVKTSKAVQATPCVLEQLETFTSFLTAAPGFGHLAITVQCNAIAVALFSTVGMIKDMPAAFFHQGSGALDMPVCSLNLIRARHVVDSVFIHVATAEVVMELLMPQFVDSGAGSSPMDTFIPLATVLAQIHKGVATLLAKNGANFRKKLAEATTKHHKELSRLAKAKGRKPPAKTALKGVHYTPLLLTLQSIDHRVHPLRVLDGYIRACMSAGSATVAATAVEAVLDAEPFQLFRPKIVMPWAPRPDKNTQEVFRAHFPEIAAHAQRVIDLLEQPTEQPDVTLKGTLYTELESGGKLRFAPMAPYRASVRETLQGVVAELEDSLTDPDGRRAAGLFRQLAGLVVHAWNCVSRWTDGMQSCPAEKEVIATIAMLDSISS</sequence>
<dbReference type="AlphaFoldDB" id="A0A8J6E2S2"/>
<dbReference type="Proteomes" id="UP000717585">
    <property type="component" value="Unassembled WGS sequence"/>
</dbReference>
<feature type="region of interest" description="Disordered" evidence="2">
    <location>
        <begin position="206"/>
        <end position="243"/>
    </location>
</feature>
<feature type="compositionally biased region" description="Basic and acidic residues" evidence="2">
    <location>
        <begin position="275"/>
        <end position="287"/>
    </location>
</feature>
<feature type="compositionally biased region" description="Low complexity" evidence="2">
    <location>
        <begin position="420"/>
        <end position="429"/>
    </location>
</feature>
<proteinExistence type="predicted"/>